<keyword evidence="6" id="KW-1133">Transmembrane helix</keyword>
<keyword evidence="3" id="KW-0949">S-adenosyl-L-methionine</keyword>
<comment type="caution">
    <text evidence="8">The sequence shown here is derived from an EMBL/GenBank/DDBJ whole genome shotgun (WGS) entry which is preliminary data.</text>
</comment>
<accession>A0ABQ5AJB0</accession>
<keyword evidence="6" id="KW-0812">Transmembrane</keyword>
<evidence type="ECO:0000256" key="1">
    <source>
        <dbReference type="ARBA" id="ARBA00022603"/>
    </source>
</evidence>
<dbReference type="CDD" id="cd01650">
    <property type="entry name" value="RT_nLTR_like"/>
    <property type="match status" value="1"/>
</dbReference>
<dbReference type="PANTHER" id="PTHR11746">
    <property type="entry name" value="O-METHYLTRANSFERASE"/>
    <property type="match status" value="1"/>
</dbReference>
<evidence type="ECO:0000256" key="4">
    <source>
        <dbReference type="ARBA" id="ARBA00034481"/>
    </source>
</evidence>
<dbReference type="Gene3D" id="1.10.10.10">
    <property type="entry name" value="Winged helix-like DNA-binding domain superfamily/Winged helix DNA-binding domain"/>
    <property type="match status" value="1"/>
</dbReference>
<dbReference type="SUPFAM" id="SSF56672">
    <property type="entry name" value="DNA/RNA polymerases"/>
    <property type="match status" value="1"/>
</dbReference>
<reference evidence="8" key="1">
    <citation type="journal article" date="2022" name="Int. J. Mol. Sci.">
        <title>Draft Genome of Tanacetum Coccineum: Genomic Comparison of Closely Related Tanacetum-Family Plants.</title>
        <authorList>
            <person name="Yamashiro T."/>
            <person name="Shiraishi A."/>
            <person name="Nakayama K."/>
            <person name="Satake H."/>
        </authorList>
    </citation>
    <scope>NUCLEOTIDE SEQUENCE</scope>
</reference>
<protein>
    <submittedName>
        <fullName evidence="8">RNA-directed DNA polymerase, eukaryota</fullName>
    </submittedName>
</protein>
<comment type="similarity">
    <text evidence="4">Belongs to the class I-like SAM-binding methyltransferase superfamily. Cation-independent O-methyltransferase family. COMT subfamily.</text>
</comment>
<dbReference type="InterPro" id="IPR036388">
    <property type="entry name" value="WH-like_DNA-bd_sf"/>
</dbReference>
<evidence type="ECO:0000256" key="6">
    <source>
        <dbReference type="SAM" id="Phobius"/>
    </source>
</evidence>
<dbReference type="InterPro" id="IPR043502">
    <property type="entry name" value="DNA/RNA_pol_sf"/>
</dbReference>
<evidence type="ECO:0000256" key="3">
    <source>
        <dbReference type="ARBA" id="ARBA00022691"/>
    </source>
</evidence>
<dbReference type="PROSITE" id="PS50878">
    <property type="entry name" value="RT_POL"/>
    <property type="match status" value="1"/>
</dbReference>
<dbReference type="SUPFAM" id="SSF53335">
    <property type="entry name" value="S-adenosyl-L-methionine-dependent methyltransferases"/>
    <property type="match status" value="1"/>
</dbReference>
<evidence type="ECO:0000313" key="8">
    <source>
        <dbReference type="EMBL" id="GJT01184.1"/>
    </source>
</evidence>
<keyword evidence="9" id="KW-1185">Reference proteome</keyword>
<feature type="domain" description="Reverse transcriptase" evidence="7">
    <location>
        <begin position="866"/>
        <end position="1143"/>
    </location>
</feature>
<feature type="region of interest" description="Disordered" evidence="5">
    <location>
        <begin position="367"/>
        <end position="389"/>
    </location>
</feature>
<proteinExistence type="inferred from homology"/>
<dbReference type="InterPro" id="IPR026960">
    <property type="entry name" value="RVT-Znf"/>
</dbReference>
<keyword evidence="6" id="KW-0472">Membrane</keyword>
<sequence>MDNNQRLGGANELFEAQAHIYRHIFYYATSMSLKCALELGIPDIIHDHEKPITIQELVSKLNFPVEKTHNLQRLMRLLIHEKFFSITKFHDQEGEEGKEGYVLTVSSKLLLKNTSERSLLPFANLILNPVFVTPWESLGKWFNGNESTVFETAHGTPLWEYANKNPEFNKLFNDAMASDSQMMSLVVKDSKEIFEGVDSLVDVGGGTGLNAKILLEAFPEMTCTVFDLPHVVSNKIETENLKYVGGDMFHSIPSSDAIFFKNVLHNWNDECVLKILKRCREAISVVSANGKSGKVIIIDMVLDENHDRHEITETKFVFDILMMVLLTGRERTKNEWEKLFTEAGFSRYKINPIFGLRSLMENEGRFNREPSKTHNTGVKVGNKSDVDPDMAKKATGYSANHSFYAKENNNEIKPMKLRINKKHNKDEWPNGDDNSSINMILTNVLRTRDHRRFKRSEKREWSFYFVVLDEVVKVDKPLALIWRGHAKKAKKDWHGSYVFPNKVNFLLLRNENGRIRSCLRSNHVGLTISSDTFNSAALSDEKRSLWDTRIMSAINERRGVDIVDFNEWCHKSLPKMSKLGSGVSVPKIFFALALFYGALSLWIGFYRTTHRPFYFGEFSSDYGPILSVFFILMELDGFNDFVEDTWKAAPCVKANGMRNFMLKLKYLKGKIKEWIHEFKVRSKGEFNQLKDELQAVDRLLDKGNGSDELLAKRLDIMKSLQHINKIKASETAQKTKIKWSIEGDENSKFFHGSLNKNRSQSNIRGIMVDGEWVDKPSMVKSEFFQHFQQRFAEPAYTRATIDMNFPNVLSDSQKDMLEGDVSKEELKRAVWGCGTDKSPGPDGFTFGFIRKYWSVIENDVYEAVTHFFNKGSIPAGGNSSFIALIPKNHGANLVKDFRPITLIGCVYKMITKILTNRLVGVIGGIVTEVQSAFIADRQIMDGPFILNEVMHWCKVKHKQALIFKVDFEKAYDSVRWDYLDEVLHKFGFGTRWRTWILSCLRSARGSILINGSPTEEFQFYKGLKQGDPLSPFLFILVMESLHLSFQRVVDGGLFTGLNLNSSVTISHMFYADDAVFIGQWKDGNINTLVHVLECFYQASGLRLNLCKSQILGLNVASDLVTHAATKLGCLILKTPFVYLGTKVGGRMSRINEWDDVVGKVAARMSKWKMKLLSIGGRFTLIKSVLGSIPIFHMSIYKVPMQVLRRLESIRNQFFNGNDPGNYKPIWIKWGKVLMDKAKGGLGISSLYAINRGLMIKWLWRFYSQKTALWVRVVKAIHGPDGKVGSMVSSTSNSCWLNIIKEINTLLDKGVDVLSYITHKLGNGDSIAFWEDKWFNNTALKEAYPRLYSLERCKNVSVRSKLENGSLDDTFRRQVRGGAEESQLKDLVDAMREVILVPMADRFRWSLASNGEFSVSSIRKVLDDNFLPQGVSSTRWVKYVPIKVNILAWKLKMNVLPVRFNLSLRGMDIETLMCPICNQHVETVSHTFFTCPLSRQIAQKIISWWNVDDTDFQDYDQWLTWFSSLQFSGKLKLMFEGVFFVAWWYIWMHRNKTLFDSTAPLKSIILDNVKSSSFTWCRSRSKSSFSWEDWLKNPNLIVL</sequence>
<dbReference type="GO" id="GO:0003964">
    <property type="term" value="F:RNA-directed DNA polymerase activity"/>
    <property type="evidence" value="ECO:0007669"/>
    <property type="project" value="UniProtKB-KW"/>
</dbReference>
<dbReference type="InterPro" id="IPR029063">
    <property type="entry name" value="SAM-dependent_MTases_sf"/>
</dbReference>
<evidence type="ECO:0000259" key="7">
    <source>
        <dbReference type="PROSITE" id="PS50878"/>
    </source>
</evidence>
<evidence type="ECO:0000313" key="9">
    <source>
        <dbReference type="Proteomes" id="UP001151760"/>
    </source>
</evidence>
<dbReference type="Proteomes" id="UP001151760">
    <property type="component" value="Unassembled WGS sequence"/>
</dbReference>
<dbReference type="Pfam" id="PF00078">
    <property type="entry name" value="RVT_1"/>
    <property type="match status" value="1"/>
</dbReference>
<feature type="transmembrane region" description="Helical" evidence="6">
    <location>
        <begin position="588"/>
        <end position="606"/>
    </location>
</feature>
<dbReference type="PROSITE" id="PS51683">
    <property type="entry name" value="SAM_OMT_II"/>
    <property type="match status" value="1"/>
</dbReference>
<keyword evidence="8" id="KW-0548">Nucleotidyltransferase</keyword>
<dbReference type="InterPro" id="IPR001077">
    <property type="entry name" value="COMT_C"/>
</dbReference>
<dbReference type="Pfam" id="PF13966">
    <property type="entry name" value="zf-RVT"/>
    <property type="match status" value="1"/>
</dbReference>
<dbReference type="SUPFAM" id="SSF46785">
    <property type="entry name" value="Winged helix' DNA-binding domain"/>
    <property type="match status" value="1"/>
</dbReference>
<dbReference type="Pfam" id="PF08100">
    <property type="entry name" value="Dimerisation"/>
    <property type="match status" value="1"/>
</dbReference>
<keyword evidence="1" id="KW-0489">Methyltransferase</keyword>
<organism evidence="8 9">
    <name type="scientific">Tanacetum coccineum</name>
    <dbReference type="NCBI Taxonomy" id="301880"/>
    <lineage>
        <taxon>Eukaryota</taxon>
        <taxon>Viridiplantae</taxon>
        <taxon>Streptophyta</taxon>
        <taxon>Embryophyta</taxon>
        <taxon>Tracheophyta</taxon>
        <taxon>Spermatophyta</taxon>
        <taxon>Magnoliopsida</taxon>
        <taxon>eudicotyledons</taxon>
        <taxon>Gunneridae</taxon>
        <taxon>Pentapetalae</taxon>
        <taxon>asterids</taxon>
        <taxon>campanulids</taxon>
        <taxon>Asterales</taxon>
        <taxon>Asteraceae</taxon>
        <taxon>Asteroideae</taxon>
        <taxon>Anthemideae</taxon>
        <taxon>Anthemidinae</taxon>
        <taxon>Tanacetum</taxon>
    </lineage>
</organism>
<dbReference type="InterPro" id="IPR012967">
    <property type="entry name" value="COMT_dimerisation"/>
</dbReference>
<keyword evidence="2" id="KW-0808">Transferase</keyword>
<evidence type="ECO:0000256" key="5">
    <source>
        <dbReference type="SAM" id="MobiDB-lite"/>
    </source>
</evidence>
<dbReference type="InterPro" id="IPR036390">
    <property type="entry name" value="WH_DNA-bd_sf"/>
</dbReference>
<keyword evidence="8" id="KW-0695">RNA-directed DNA polymerase</keyword>
<evidence type="ECO:0000256" key="2">
    <source>
        <dbReference type="ARBA" id="ARBA00022679"/>
    </source>
</evidence>
<gene>
    <name evidence="8" type="ORF">Tco_0822353</name>
</gene>
<dbReference type="Pfam" id="PF00891">
    <property type="entry name" value="Methyltransf_2"/>
    <property type="match status" value="1"/>
</dbReference>
<dbReference type="InterPro" id="IPR016461">
    <property type="entry name" value="COMT-like"/>
</dbReference>
<name>A0ABQ5AJB0_9ASTR</name>
<reference evidence="8" key="2">
    <citation type="submission" date="2022-01" db="EMBL/GenBank/DDBJ databases">
        <authorList>
            <person name="Yamashiro T."/>
            <person name="Shiraishi A."/>
            <person name="Satake H."/>
            <person name="Nakayama K."/>
        </authorList>
    </citation>
    <scope>NUCLEOTIDE SEQUENCE</scope>
</reference>
<dbReference type="EMBL" id="BQNB010012252">
    <property type="protein sequence ID" value="GJT01184.1"/>
    <property type="molecule type" value="Genomic_DNA"/>
</dbReference>
<dbReference type="Gene3D" id="3.40.50.150">
    <property type="entry name" value="Vaccinia Virus protein VP39"/>
    <property type="match status" value="1"/>
</dbReference>
<dbReference type="InterPro" id="IPR000477">
    <property type="entry name" value="RT_dom"/>
</dbReference>